<proteinExistence type="predicted"/>
<protein>
    <submittedName>
        <fullName evidence="1">Uncharacterized protein</fullName>
    </submittedName>
</protein>
<name>A0A4R3YDD7_9PROT</name>
<sequence length="97" mass="11076">MINQLQTQKIDLVTLFHLNEHQGKILVKLADGMPFLNDDFDDAVIYVDKQRVFPCNNRMARILAIVAPDQFSDDNVLLNADFSELGLIDEEAERSLQ</sequence>
<dbReference type="RefSeq" id="WP_124947906.1">
    <property type="nucleotide sequence ID" value="NZ_BHVT01000073.1"/>
</dbReference>
<gene>
    <name evidence="1" type="ORF">EDC63_10184</name>
</gene>
<comment type="caution">
    <text evidence="1">The sequence shown here is derived from an EMBL/GenBank/DDBJ whole genome shotgun (WGS) entry which is preliminary data.</text>
</comment>
<reference evidence="1 2" key="1">
    <citation type="submission" date="2019-03" db="EMBL/GenBank/DDBJ databases">
        <title>Genomic Encyclopedia of Type Strains, Phase IV (KMG-IV): sequencing the most valuable type-strain genomes for metagenomic binning, comparative biology and taxonomic classification.</title>
        <authorList>
            <person name="Goeker M."/>
        </authorList>
    </citation>
    <scope>NUCLEOTIDE SEQUENCE [LARGE SCALE GENOMIC DNA]</scope>
    <source>
        <strain evidence="1 2">DSM 100309</strain>
    </source>
</reference>
<keyword evidence="2" id="KW-1185">Reference proteome</keyword>
<dbReference type="Proteomes" id="UP000295367">
    <property type="component" value="Unassembled WGS sequence"/>
</dbReference>
<organism evidence="1 2">
    <name type="scientific">Sulfurirhabdus autotrophica</name>
    <dbReference type="NCBI Taxonomy" id="1706046"/>
    <lineage>
        <taxon>Bacteria</taxon>
        <taxon>Pseudomonadati</taxon>
        <taxon>Pseudomonadota</taxon>
        <taxon>Betaproteobacteria</taxon>
        <taxon>Nitrosomonadales</taxon>
        <taxon>Sulfuricellaceae</taxon>
        <taxon>Sulfurirhabdus</taxon>
    </lineage>
</organism>
<evidence type="ECO:0000313" key="1">
    <source>
        <dbReference type="EMBL" id="TCV90117.1"/>
    </source>
</evidence>
<dbReference type="EMBL" id="SMCO01000001">
    <property type="protein sequence ID" value="TCV90117.1"/>
    <property type="molecule type" value="Genomic_DNA"/>
</dbReference>
<accession>A0A4R3YDD7</accession>
<evidence type="ECO:0000313" key="2">
    <source>
        <dbReference type="Proteomes" id="UP000295367"/>
    </source>
</evidence>
<dbReference type="AlphaFoldDB" id="A0A4R3YDD7"/>